<protein>
    <submittedName>
        <fullName evidence="3">TonB C-terminal domain-containing protein</fullName>
    </submittedName>
</protein>
<dbReference type="EMBL" id="JAQHXR010000001">
    <property type="protein sequence ID" value="MDA3968622.1"/>
    <property type="molecule type" value="Genomic_DNA"/>
</dbReference>
<keyword evidence="2" id="KW-1133">Transmembrane helix</keyword>
<dbReference type="SUPFAM" id="SSF74653">
    <property type="entry name" value="TolA/TonB C-terminal domain"/>
    <property type="match status" value="1"/>
</dbReference>
<name>A0ABT4VDD4_9HELI</name>
<keyword evidence="4" id="KW-1185">Reference proteome</keyword>
<accession>A0ABT4VDD4</accession>
<reference evidence="3 4" key="1">
    <citation type="submission" date="2023-01" db="EMBL/GenBank/DDBJ databases">
        <title>Description of Helicobacter ibis sp. nov. isolated from faecal droppings of black-faced ibis (Theristicus melanopis).</title>
        <authorList>
            <person name="Lopez-Cantillo M."/>
            <person name="Vidal-Veuthey B."/>
            <person name="Mella A."/>
            <person name="De La Haba R."/>
            <person name="Collado L."/>
        </authorList>
    </citation>
    <scope>NUCLEOTIDE SEQUENCE [LARGE SCALE GENOMIC DNA]</scope>
    <source>
        <strain evidence="3 4">A82</strain>
    </source>
</reference>
<evidence type="ECO:0000313" key="4">
    <source>
        <dbReference type="Proteomes" id="UP001210261"/>
    </source>
</evidence>
<proteinExistence type="predicted"/>
<evidence type="ECO:0000313" key="3">
    <source>
        <dbReference type="EMBL" id="MDA3968622.1"/>
    </source>
</evidence>
<keyword evidence="1" id="KW-0175">Coiled coil</keyword>
<keyword evidence="2" id="KW-0472">Membrane</keyword>
<organism evidence="3 4">
    <name type="scientific">Helicobacter ibis</name>
    <dbReference type="NCBI Taxonomy" id="2962633"/>
    <lineage>
        <taxon>Bacteria</taxon>
        <taxon>Pseudomonadati</taxon>
        <taxon>Campylobacterota</taxon>
        <taxon>Epsilonproteobacteria</taxon>
        <taxon>Campylobacterales</taxon>
        <taxon>Helicobacteraceae</taxon>
        <taxon>Helicobacter</taxon>
    </lineage>
</organism>
<dbReference type="Pfam" id="PF13103">
    <property type="entry name" value="TonB_2"/>
    <property type="match status" value="1"/>
</dbReference>
<dbReference type="Proteomes" id="UP001210261">
    <property type="component" value="Unassembled WGS sequence"/>
</dbReference>
<sequence length="247" mass="28739">MVNFFAFSISGSIAILFYVLLLLLFLWNFNQKTIETKEYSFIKETEFSIDFLEEKVEKVEKKLTIKEIQEKPINDIPKKEESASKTANVGVGVNDLFKQVEFKQPVKKEALKPQSTNDKIAKKKKANEVSQRDDLTDKLDKIMSNLEVQKTMSFATPKGEYDEFYSKIQEILYKNWKPIRSGVDSEAEVIITIDFNGRFSYRVVKKSGFLEFDNALEEFLDIMQRQEFPKYEGGRKTNISVIFKTEV</sequence>
<evidence type="ECO:0000256" key="1">
    <source>
        <dbReference type="SAM" id="Coils"/>
    </source>
</evidence>
<dbReference type="RefSeq" id="WP_271020904.1">
    <property type="nucleotide sequence ID" value="NZ_JAQHXR010000001.1"/>
</dbReference>
<feature type="transmembrane region" description="Helical" evidence="2">
    <location>
        <begin position="6"/>
        <end position="27"/>
    </location>
</feature>
<comment type="caution">
    <text evidence="3">The sequence shown here is derived from an EMBL/GenBank/DDBJ whole genome shotgun (WGS) entry which is preliminary data.</text>
</comment>
<gene>
    <name evidence="3" type="ORF">PF021_02910</name>
</gene>
<keyword evidence="2" id="KW-0812">Transmembrane</keyword>
<feature type="coiled-coil region" evidence="1">
    <location>
        <begin position="42"/>
        <end position="69"/>
    </location>
</feature>
<evidence type="ECO:0000256" key="2">
    <source>
        <dbReference type="SAM" id="Phobius"/>
    </source>
</evidence>